<dbReference type="PROSITE" id="PS51257">
    <property type="entry name" value="PROKAR_LIPOPROTEIN"/>
    <property type="match status" value="1"/>
</dbReference>
<evidence type="ECO:0000313" key="3">
    <source>
        <dbReference type="Proteomes" id="UP000199112"/>
    </source>
</evidence>
<proteinExistence type="predicted"/>
<dbReference type="OrthoDB" id="241788at2157"/>
<dbReference type="RefSeq" id="WP_090505134.1">
    <property type="nucleotide sequence ID" value="NZ_FNWL01000001.1"/>
</dbReference>
<dbReference type="Pfam" id="PF05573">
    <property type="entry name" value="NosL"/>
    <property type="match status" value="1"/>
</dbReference>
<dbReference type="Proteomes" id="UP000199112">
    <property type="component" value="Unassembled WGS sequence"/>
</dbReference>
<sequence length="197" mass="21584">MVDHGDRSLDRRHLLGVLGSSALVGLAGCSGGDDDEDDEDEEDDEFEPNMEHPGGEPVDFSDDQSCPVCSMTPTDYPDLQSQIAHDDGQGAAFDSPGCMLAYHVNNSADAEVEGAWTIDHETGDLIDATEAYFVVITDEDEANDPMGIDPRVFEAEDDAQEFMEEWDAEDLSEDDIIGFEDIDYDVALIYRPSHLDA</sequence>
<dbReference type="PANTHER" id="PTHR41247">
    <property type="entry name" value="HTH-TYPE TRANSCRIPTIONAL REPRESSOR YCNK"/>
    <property type="match status" value="1"/>
</dbReference>
<dbReference type="InterPro" id="IPR008719">
    <property type="entry name" value="N2O_reductase_NosL"/>
</dbReference>
<dbReference type="EMBL" id="FNWL01000001">
    <property type="protein sequence ID" value="SEH12166.1"/>
    <property type="molecule type" value="Genomic_DNA"/>
</dbReference>
<accession>A0A1H6FMR1</accession>
<gene>
    <name evidence="2" type="ORF">SAMN04487967_0685</name>
</gene>
<feature type="region of interest" description="Disordered" evidence="1">
    <location>
        <begin position="24"/>
        <end position="62"/>
    </location>
</feature>
<dbReference type="PANTHER" id="PTHR41247:SF1">
    <property type="entry name" value="HTH-TYPE TRANSCRIPTIONAL REPRESSOR YCNK"/>
    <property type="match status" value="1"/>
</dbReference>
<feature type="compositionally biased region" description="Acidic residues" evidence="1">
    <location>
        <begin position="32"/>
        <end position="48"/>
    </location>
</feature>
<dbReference type="AlphaFoldDB" id="A0A1H6FMR1"/>
<evidence type="ECO:0000256" key="1">
    <source>
        <dbReference type="SAM" id="MobiDB-lite"/>
    </source>
</evidence>
<evidence type="ECO:0000313" key="2">
    <source>
        <dbReference type="EMBL" id="SEH12166.1"/>
    </source>
</evidence>
<reference evidence="3" key="1">
    <citation type="submission" date="2016-10" db="EMBL/GenBank/DDBJ databases">
        <authorList>
            <person name="Varghese N."/>
            <person name="Submissions S."/>
        </authorList>
    </citation>
    <scope>NUCLEOTIDE SEQUENCE [LARGE SCALE GENOMIC DNA]</scope>
    <source>
        <strain evidence="3">CGMCC 1.8981</strain>
    </source>
</reference>
<dbReference type="SUPFAM" id="SSF160387">
    <property type="entry name" value="NosL/MerB-like"/>
    <property type="match status" value="1"/>
</dbReference>
<name>A0A1H6FMR1_9EURY</name>
<protein>
    <submittedName>
        <fullName evidence="2">Nitrous oxide reductase accessory protein NosL</fullName>
    </submittedName>
</protein>
<keyword evidence="3" id="KW-1185">Reference proteome</keyword>
<organism evidence="2 3">
    <name type="scientific">Natronorubrum sediminis</name>
    <dbReference type="NCBI Taxonomy" id="640943"/>
    <lineage>
        <taxon>Archaea</taxon>
        <taxon>Methanobacteriati</taxon>
        <taxon>Methanobacteriota</taxon>
        <taxon>Stenosarchaea group</taxon>
        <taxon>Halobacteria</taxon>
        <taxon>Halobacteriales</taxon>
        <taxon>Natrialbaceae</taxon>
        <taxon>Natronorubrum</taxon>
    </lineage>
</organism>